<evidence type="ECO:0000313" key="1">
    <source>
        <dbReference type="EMBL" id="KAJ9126473.1"/>
    </source>
</evidence>
<sequence length="2541" mass="284777">MSSAQGRYVARLFNTPPSRASMQHRDGQDRIERGTELGSLEIKGSLAETESIFRSPKASTLGTLLSVGRSDDLLGSSGTLTETRALKLGERQALIEEQLAIATPASKKLKGLRALRKLSSSLSSISRILTFPLKGNLIASAEKSMTRSQTAYAIEVIDATPRLTDNGRELLLSACHMLQSLIGQEDRALIQSDKVEVWIPEAAALFGTSRAVGRSCPSRISLTSARTNAGRGLAALFVTSPDHELSRPESLYLQTVQELIGHIQRDAAFLTCRDCAESQSHAMNPTQLKLLIILAIFGSFWTHGKHYAETYIVDCLWPISQAVHGCHEKIRTMSRQLLSRIIRTYSARQNRALKGIEILAVTTYDAALQGLLLQVNRSFRQQTRVIPIDFPLETMIVLWEKPPQTLKYKMNAVRSDRYYDVPCLWNAIEPLLKIPILRVSALGKIVYAVATEVLPMKARIFQYLLAAIEANPKSDVPFICAKMVLESLGPTATSEMAQVIASVEKCPLRESSADFLTAIPLVIPSLTKAVNDYLLKEISSIEELGATVTTSNRWLALLKVLPRIAIGFNGSQSSVQRFLLSSLQASAPASVLLESLTQCLDARLCTEETSCEIVNQILVLIAKRQEPAILEASFQSISNQHLKFDLKAVASPLLLQLKRCDLRVQKIVAKLLTIQAIKFPSLIIPVLRNFMCSTLITLEKDQTKSPEWKLESIAILGIILPAFPPALSKLYSRPILDHLLGRLNSYSTIGKGCTTCLDTIAHLARSCSHVWDVNILSEALGQIKRLSSYSSPKEAASALACMASLMSIQESHTLQHGIMHYCFSHYLFSEITPETSVKIGVMSLIGNEKLTTIAEIPGIYDDNLRRRIATATIRDKRGVRSLDYKLSMISDNLVSALSRRGLPNKIPVWHVVMKLALLLREEYVDKLPDVTLDIMNEIMEPSMSTGGRSYQPKLIALLSQSILLRNGTAYEEQMDRLLAVLHGEVTTPDCKSNTLWSVLLLNLSIISRRKRDLGPSALELLPLILETTKKAADRETIVFGLKLISAFQSHCAMFVSPIGELLDHIARCPWAMDEELLIEVAQSLAHLCEWTSLFEITASIEVILGLIGSHVSVQKAAQNDVEEVVAKFINLALQPQERAQAEYDASQWHFEEHADFVEWQLWQSRIEFSILAACQVDVFFVACALWTDIPRGILHAAFVNLWDVLSPEQRTAVENGITRVINSKAPHSIKSTWLSITQFLHRCSMSRLTPRLLTATRDSLKFDAGNLNERSDPLVLWYSEIDALEQFRAGEPIDFPKLIEANIRVGVGSNINQQDAASSCIDLALATNGLMPKSDWLVALGKWDEGLKATAREAQHGETDLFNNVSNQIICHFARLDYNQVYQLANEHYDQFSNAQKGKIAYWNTVASWAVGDFLKMSNYLTHFRKGSSRLMYKAVLDIHHGEHSKALHHISKAKAAIYDELRVRTGYHDFSANNYTSAMKTLAKSEMLCELEEVIRYKESSHRPEIQLQYRNAWQARLKKAHPNVNSFYKRLLVQSLATKNSGELRDGWLYLAKLCQEEKVVAGKAILSNLDVNGDDQPHTKTEYTRMRFEWANTGPNEQAKLEILERLRQQTINLSQACGFAPGVVAYSDSWRFPNPEVMSRGTALERRWLSRHLMRLGAWTKDIQGDEWLEDETLEVYQYTKLAAMIDPGWYSCLDQLSTYALDMLDHKNLVHGDEAIEEDILEKFVLPACFAVFQCIDMQHSAERILKQTLQAISLWFRYGSNNSQVVNAFRKYLKESPHQAWLGVLPQLIARLGAKDHRLRSSLLEHLLAIAKSFPHAVIWPLLTAAETPRSIHQTAAREIMSKMRDDDKISKMVQEAQLVGTELNRTALSFAERWKTAIEKIIYIDGLTPYTWAEVLDEYAILESPQSEEEYLFVQNYGDSLMSAKFEVERYLQGGKASQGSYYKACGEYQALYRKIYASLEEWRKSSFQLNLHLVAPRLITIEDSNLIVPGQYDWSLPLAEQPFISRIDPTVEVINTKQLPRKLIMQSNKERFVFLLKGNEDLRQDERVMQLITLTNLLLSHNSDAFSRQLFIQPYSAVPLGPNSGLLSWITNTETIMQLISSSRSRVKGDRTSEIERAAMVGLDPKTLRQSHVDFDKLMQQYNALPMEQKMRQYRNALAQSDNDDLKNLLWRRSSSSQTWLSRRTCFARSVATTSMIGYVIGLGDRHPGNTLIEQTKFNAISIDFGDVFEAAHERTPYPEKVPFRLTPQIYNAFEFAAIHGTGPPGSRGHFKASSVLTMDIMRKHKASLLAMLEAFAYDPLLNWKAKEVEIQGKRRDEQPDQESLAKAESQPVEEKPVIRQEQLQAKLDKQLTHVRNMTISLGGSFIVAGSVMQPKVAEAVNLARIAEEGQEEVDAAKLVPSDIEGPQTANNARPHAHEGSCTADTHKKDLASSEAADGERRAAAGGGGQTSPGGSKNQGEGYFAKMANTMTNDRALKVLTVIERKLQGCDINGETQSTEDQVQRLIQEATSHENLAQGTSHSDSVQRPLAQY</sequence>
<keyword evidence="2" id="KW-1185">Reference proteome</keyword>
<name>A0ACC2XR21_9TREE</name>
<dbReference type="EMBL" id="JASBWV010000005">
    <property type="protein sequence ID" value="KAJ9126473.1"/>
    <property type="molecule type" value="Genomic_DNA"/>
</dbReference>
<evidence type="ECO:0000313" key="2">
    <source>
        <dbReference type="Proteomes" id="UP001234202"/>
    </source>
</evidence>
<accession>A0ACC2XR21</accession>
<comment type="caution">
    <text evidence="1">The sequence shown here is derived from an EMBL/GenBank/DDBJ whole genome shotgun (WGS) entry which is preliminary data.</text>
</comment>
<organism evidence="1 2">
    <name type="scientific">Naganishia onofrii</name>
    <dbReference type="NCBI Taxonomy" id="1851511"/>
    <lineage>
        <taxon>Eukaryota</taxon>
        <taxon>Fungi</taxon>
        <taxon>Dikarya</taxon>
        <taxon>Basidiomycota</taxon>
        <taxon>Agaricomycotina</taxon>
        <taxon>Tremellomycetes</taxon>
        <taxon>Filobasidiales</taxon>
        <taxon>Filobasidiaceae</taxon>
        <taxon>Naganishia</taxon>
    </lineage>
</organism>
<protein>
    <submittedName>
        <fullName evidence="1">Uncharacterized protein</fullName>
    </submittedName>
</protein>
<proteinExistence type="predicted"/>
<gene>
    <name evidence="1" type="ORF">QFC24_002216</name>
</gene>
<reference evidence="1" key="1">
    <citation type="submission" date="2023-04" db="EMBL/GenBank/DDBJ databases">
        <title>Draft Genome sequencing of Naganishia species isolated from polar environments using Oxford Nanopore Technology.</title>
        <authorList>
            <person name="Leo P."/>
            <person name="Venkateswaran K."/>
        </authorList>
    </citation>
    <scope>NUCLEOTIDE SEQUENCE</scope>
    <source>
        <strain evidence="1">DBVPG 5303</strain>
    </source>
</reference>
<dbReference type="Proteomes" id="UP001234202">
    <property type="component" value="Unassembled WGS sequence"/>
</dbReference>